<feature type="domain" description="GS beta-grasp" evidence="9">
    <location>
        <begin position="13"/>
        <end position="96"/>
    </location>
</feature>
<evidence type="ECO:0000313" key="11">
    <source>
        <dbReference type="EMBL" id="MFC4349188.1"/>
    </source>
</evidence>
<keyword evidence="5" id="KW-0067">ATP-binding</keyword>
<keyword evidence="6" id="KW-0535">Nitrogen fixation</keyword>
<proteinExistence type="inferred from homology"/>
<dbReference type="Proteomes" id="UP001595776">
    <property type="component" value="Unassembled WGS sequence"/>
</dbReference>
<dbReference type="Pfam" id="PF03951">
    <property type="entry name" value="Gln-synt_N"/>
    <property type="match status" value="1"/>
</dbReference>
<evidence type="ECO:0000256" key="7">
    <source>
        <dbReference type="PROSITE-ProRule" id="PRU01330"/>
    </source>
</evidence>
<dbReference type="PROSITE" id="PS51987">
    <property type="entry name" value="GS_CATALYTIC"/>
    <property type="match status" value="1"/>
</dbReference>
<dbReference type="Gene3D" id="3.10.20.70">
    <property type="entry name" value="Glutamine synthetase, N-terminal domain"/>
    <property type="match status" value="1"/>
</dbReference>
<evidence type="ECO:0000256" key="5">
    <source>
        <dbReference type="ARBA" id="ARBA00022840"/>
    </source>
</evidence>
<keyword evidence="4" id="KW-0547">Nucleotide-binding</keyword>
<comment type="function">
    <text evidence="2">Catalyzes the ATP-dependent biosynthesis of glutamine from glutamate and ammonia.</text>
</comment>
<protein>
    <submittedName>
        <fullName evidence="11">Type III glutamate--ammonia ligase</fullName>
        <ecNumber evidence="11">6.3.1.2</ecNumber>
    </submittedName>
</protein>
<evidence type="ECO:0000256" key="2">
    <source>
        <dbReference type="ARBA" id="ARBA00003117"/>
    </source>
</evidence>
<keyword evidence="12" id="KW-1185">Reference proteome</keyword>
<evidence type="ECO:0000256" key="8">
    <source>
        <dbReference type="RuleBase" id="RU000384"/>
    </source>
</evidence>
<dbReference type="InterPro" id="IPR036651">
    <property type="entry name" value="Gln_synt_N_sf"/>
</dbReference>
<keyword evidence="3 11" id="KW-0436">Ligase</keyword>
<sequence length="441" mass="49408">MELKEAQKFLKENDVKFVMAQFVDIHGTAKTKVVPTSHLEDIVTDGAGFAGAAIWGMNQEPHSPDYMARAALSTLCLMPWMPGFARVVCVGHVNDEPYHYDSRYTLMRQIEVLKKRGWTMNTGIEPEMNLLKRDPDGTLKQADETDTLQKPCYDYKGLARSSAFIEKFVGSLQQVGFDVYQVDHEDANGQFEINYTYSDCLTSADRHVFVRMAASEIAHQMGLICTFMPKYDSKRTGSGMHLHISMSSAESNNIFHDDSDARGLGLSRTGYHFLGGIMKHAKALCALAAPTVNSYKRLIVGTTLSGATWAPAIIAYGGNNRSTLVRCPYGRLEFRMADGGCNPYLLTAGLIAAGLDGVDKEIDPGDPYHVNLFACDFKEMGLDILPQSLDRALDELEADKVLAERMGEGIIEEFIKVKRQEWQDYMRHVSDWEVDRYLEFF</sequence>
<accession>A0ABV8UEJ7</accession>
<dbReference type="EC" id="6.3.1.2" evidence="11"/>
<dbReference type="SUPFAM" id="SSF55931">
    <property type="entry name" value="Glutamine synthetase/guanido kinase"/>
    <property type="match status" value="1"/>
</dbReference>
<evidence type="ECO:0000256" key="6">
    <source>
        <dbReference type="ARBA" id="ARBA00023231"/>
    </source>
</evidence>
<dbReference type="SMART" id="SM01230">
    <property type="entry name" value="Gln-synt_C"/>
    <property type="match status" value="1"/>
</dbReference>
<dbReference type="EMBL" id="JBHSCR010000015">
    <property type="protein sequence ID" value="MFC4349188.1"/>
    <property type="molecule type" value="Genomic_DNA"/>
</dbReference>
<gene>
    <name evidence="11" type="primary">glnT</name>
    <name evidence="11" type="ORF">ACFO5Q_15140</name>
</gene>
<dbReference type="PANTHER" id="PTHR43785:SF14">
    <property type="entry name" value="GLUTAMINE SYNTHETASE"/>
    <property type="match status" value="1"/>
</dbReference>
<dbReference type="SUPFAM" id="SSF54368">
    <property type="entry name" value="Glutamine synthetase, N-terminal domain"/>
    <property type="match status" value="1"/>
</dbReference>
<evidence type="ECO:0000313" key="12">
    <source>
        <dbReference type="Proteomes" id="UP001595776"/>
    </source>
</evidence>
<dbReference type="InterPro" id="IPR008146">
    <property type="entry name" value="Gln_synth_cat_dom"/>
</dbReference>
<dbReference type="RefSeq" id="WP_082719705.1">
    <property type="nucleotide sequence ID" value="NZ_JBHSCR010000015.1"/>
</dbReference>
<dbReference type="NCBIfam" id="TIGR03105">
    <property type="entry name" value="gln_synth_III"/>
    <property type="match status" value="1"/>
</dbReference>
<dbReference type="PANTHER" id="PTHR43785">
    <property type="entry name" value="GAMMA-GLUTAMYLPUTRESCINE SYNTHETASE"/>
    <property type="match status" value="1"/>
</dbReference>
<comment type="similarity">
    <text evidence="7 8">Belongs to the glutamine synthetase family.</text>
</comment>
<reference evidence="12" key="1">
    <citation type="journal article" date="2019" name="Int. J. Syst. Evol. Microbiol.">
        <title>The Global Catalogue of Microorganisms (GCM) 10K type strain sequencing project: providing services to taxonomists for standard genome sequencing and annotation.</title>
        <authorList>
            <consortium name="The Broad Institute Genomics Platform"/>
            <consortium name="The Broad Institute Genome Sequencing Center for Infectious Disease"/>
            <person name="Wu L."/>
            <person name="Ma J."/>
        </authorList>
    </citation>
    <scope>NUCLEOTIDE SEQUENCE [LARGE SCALE GENOMIC DNA]</scope>
    <source>
        <strain evidence="12">CGMCC 1.15304</strain>
    </source>
</reference>
<dbReference type="PROSITE" id="PS51986">
    <property type="entry name" value="GS_BETA_GRASP"/>
    <property type="match status" value="1"/>
</dbReference>
<evidence type="ECO:0000256" key="1">
    <source>
        <dbReference type="ARBA" id="ARBA00001946"/>
    </source>
</evidence>
<dbReference type="InterPro" id="IPR014746">
    <property type="entry name" value="Gln_synth/guanido_kin_cat_dom"/>
</dbReference>
<evidence type="ECO:0000259" key="9">
    <source>
        <dbReference type="PROSITE" id="PS51986"/>
    </source>
</evidence>
<feature type="domain" description="GS catalytic" evidence="10">
    <location>
        <begin position="102"/>
        <end position="441"/>
    </location>
</feature>
<evidence type="ECO:0000259" key="10">
    <source>
        <dbReference type="PROSITE" id="PS51987"/>
    </source>
</evidence>
<dbReference type="InterPro" id="IPR008147">
    <property type="entry name" value="Gln_synt_N"/>
</dbReference>
<dbReference type="GO" id="GO:0004356">
    <property type="term" value="F:glutamine synthetase activity"/>
    <property type="evidence" value="ECO:0007669"/>
    <property type="project" value="UniProtKB-EC"/>
</dbReference>
<comment type="caution">
    <text evidence="11">The sequence shown here is derived from an EMBL/GenBank/DDBJ whole genome shotgun (WGS) entry which is preliminary data.</text>
</comment>
<comment type="cofactor">
    <cofactor evidence="1">
        <name>Mg(2+)</name>
        <dbReference type="ChEBI" id="CHEBI:18420"/>
    </cofactor>
</comment>
<evidence type="ECO:0000256" key="3">
    <source>
        <dbReference type="ARBA" id="ARBA00022598"/>
    </source>
</evidence>
<dbReference type="Gene3D" id="3.30.590.10">
    <property type="entry name" value="Glutamine synthetase/guanido kinase, catalytic domain"/>
    <property type="match status" value="1"/>
</dbReference>
<evidence type="ECO:0000256" key="4">
    <source>
        <dbReference type="ARBA" id="ARBA00022741"/>
    </source>
</evidence>
<organism evidence="11 12">
    <name type="scientific">Kordiimonas lipolytica</name>
    <dbReference type="NCBI Taxonomy" id="1662421"/>
    <lineage>
        <taxon>Bacteria</taxon>
        <taxon>Pseudomonadati</taxon>
        <taxon>Pseudomonadota</taxon>
        <taxon>Alphaproteobacteria</taxon>
        <taxon>Kordiimonadales</taxon>
        <taxon>Kordiimonadaceae</taxon>
        <taxon>Kordiimonas</taxon>
    </lineage>
</organism>
<dbReference type="Pfam" id="PF00120">
    <property type="entry name" value="Gln-synt_C"/>
    <property type="match status" value="1"/>
</dbReference>
<name>A0ABV8UEJ7_9PROT</name>
<dbReference type="InterPro" id="IPR017536">
    <property type="entry name" value="Glutamine_synthetase_typeIII"/>
</dbReference>